<dbReference type="EMBL" id="BOPH01000088">
    <property type="protein sequence ID" value="GIJ71401.1"/>
    <property type="molecule type" value="Genomic_DNA"/>
</dbReference>
<reference evidence="4" key="1">
    <citation type="submission" date="2021-01" db="EMBL/GenBank/DDBJ databases">
        <title>Whole genome shotgun sequence of Virgisporangium ochraceum NBRC 16418.</title>
        <authorList>
            <person name="Komaki H."/>
            <person name="Tamura T."/>
        </authorList>
    </citation>
    <scope>NUCLEOTIDE SEQUENCE</scope>
    <source>
        <strain evidence="4">NBRC 16418</strain>
    </source>
</reference>
<dbReference type="Pfam" id="PF00561">
    <property type="entry name" value="Abhydrolase_1"/>
    <property type="match status" value="1"/>
</dbReference>
<dbReference type="GO" id="GO:0003824">
    <property type="term" value="F:catalytic activity"/>
    <property type="evidence" value="ECO:0007669"/>
    <property type="project" value="UniProtKB-ARBA"/>
</dbReference>
<evidence type="ECO:0000313" key="5">
    <source>
        <dbReference type="Proteomes" id="UP000635606"/>
    </source>
</evidence>
<dbReference type="Proteomes" id="UP000635606">
    <property type="component" value="Unassembled WGS sequence"/>
</dbReference>
<evidence type="ECO:0000259" key="3">
    <source>
        <dbReference type="Pfam" id="PF00561"/>
    </source>
</evidence>
<accession>A0A8J3ZXG3</accession>
<evidence type="ECO:0000256" key="2">
    <source>
        <dbReference type="SAM" id="SignalP"/>
    </source>
</evidence>
<keyword evidence="5" id="KW-1185">Reference proteome</keyword>
<sequence>MIKPPARRGVLGTLALVAVLLAAGCGDGRTEAGQGDAAEPTSTPPTPAGSSSAPAPRCRTTPPEVEQVTFPGSGGARLAGYVVGTGTAAVVLVPQRRMDSCSFGGYATVLTGRGYRVLAFDFAGEGASTSAPGATHSGDVAAAVAYLRQAGAGRIALIGTSRGGTAALVAASVVTPPVAGVISVSGPRVFGGEDAEAAVRTLTPPALYIAAQNDGTAVTDGRTLHDATPADRRTLLVVPGRAHGISLLGGTDQAATEAGKAIDTFLTGYAPPG</sequence>
<name>A0A8J3ZXG3_9ACTN</name>
<feature type="chain" id="PRO_5038591968" description="AB hydrolase-1 domain-containing protein" evidence="2">
    <location>
        <begin position="23"/>
        <end position="273"/>
    </location>
</feature>
<keyword evidence="2" id="KW-0732">Signal</keyword>
<gene>
    <name evidence="4" type="ORF">Voc01_063180</name>
</gene>
<dbReference type="InterPro" id="IPR000073">
    <property type="entry name" value="AB_hydrolase_1"/>
</dbReference>
<dbReference type="AlphaFoldDB" id="A0A8J3ZXG3"/>
<dbReference type="PROSITE" id="PS51257">
    <property type="entry name" value="PROKAR_LIPOPROTEIN"/>
    <property type="match status" value="1"/>
</dbReference>
<proteinExistence type="predicted"/>
<dbReference type="RefSeq" id="WP_203931275.1">
    <property type="nucleotide sequence ID" value="NZ_BOPH01000088.1"/>
</dbReference>
<organism evidence="4 5">
    <name type="scientific">Virgisporangium ochraceum</name>
    <dbReference type="NCBI Taxonomy" id="65505"/>
    <lineage>
        <taxon>Bacteria</taxon>
        <taxon>Bacillati</taxon>
        <taxon>Actinomycetota</taxon>
        <taxon>Actinomycetes</taxon>
        <taxon>Micromonosporales</taxon>
        <taxon>Micromonosporaceae</taxon>
        <taxon>Virgisporangium</taxon>
    </lineage>
</organism>
<evidence type="ECO:0000256" key="1">
    <source>
        <dbReference type="SAM" id="MobiDB-lite"/>
    </source>
</evidence>
<feature type="region of interest" description="Disordered" evidence="1">
    <location>
        <begin position="29"/>
        <end position="64"/>
    </location>
</feature>
<feature type="domain" description="AB hydrolase-1" evidence="3">
    <location>
        <begin position="113"/>
        <end position="194"/>
    </location>
</feature>
<dbReference type="Gene3D" id="3.40.50.1820">
    <property type="entry name" value="alpha/beta hydrolase"/>
    <property type="match status" value="1"/>
</dbReference>
<protein>
    <recommendedName>
        <fullName evidence="3">AB hydrolase-1 domain-containing protein</fullName>
    </recommendedName>
</protein>
<dbReference type="SUPFAM" id="SSF53474">
    <property type="entry name" value="alpha/beta-Hydrolases"/>
    <property type="match status" value="1"/>
</dbReference>
<evidence type="ECO:0000313" key="4">
    <source>
        <dbReference type="EMBL" id="GIJ71401.1"/>
    </source>
</evidence>
<dbReference type="InterPro" id="IPR029058">
    <property type="entry name" value="AB_hydrolase_fold"/>
</dbReference>
<comment type="caution">
    <text evidence="4">The sequence shown here is derived from an EMBL/GenBank/DDBJ whole genome shotgun (WGS) entry which is preliminary data.</text>
</comment>
<feature type="signal peptide" evidence="2">
    <location>
        <begin position="1"/>
        <end position="22"/>
    </location>
</feature>